<evidence type="ECO:0000259" key="1">
    <source>
        <dbReference type="Pfam" id="PF03732"/>
    </source>
</evidence>
<dbReference type="AlphaFoldDB" id="A0A484MRM9"/>
<reference evidence="2 3" key="1">
    <citation type="submission" date="2018-04" db="EMBL/GenBank/DDBJ databases">
        <authorList>
            <person name="Vogel A."/>
        </authorList>
    </citation>
    <scope>NUCLEOTIDE SEQUENCE [LARGE SCALE GENOMIC DNA]</scope>
</reference>
<dbReference type="Proteomes" id="UP000595140">
    <property type="component" value="Unassembled WGS sequence"/>
</dbReference>
<evidence type="ECO:0000313" key="2">
    <source>
        <dbReference type="EMBL" id="VFQ91177.1"/>
    </source>
</evidence>
<sequence length="451" mass="51053">MPKPTDPAELEACEANNSIICSWIFNSVDELIQSSIASHTVVHELWSDLKTCYSTINEPQIYQWENELQNLRQKGQTVVVYYNQFVTLWNKLYVVEDPTCGCVCPTAATLRANAEKEKTRTFLLGLDDEQFGTLRGQILGTQPLADLNKDFYLITQEERHRSVVRARDDHTDAMAFAAPRMANKRKKKKVRGAGKCEKLYKRRREGHPPIELEWERGELVHGLYVLEFTELVGFEARLRVPITYNNWHDVPKDVNATVVDGVWDMYLIPPGGVQHVMTVAGLRQRAFRTYLRGACLMEGGDHYGDVVHGVPLLPQQVKVSLTLMLPGMGEYTIPCPTEHIEFVIDCEGIGSFVAWPNSLVGLGDPRCTRLDMATSHQANHVLFSAYAPLFLALPYRMLLTELKRLIRAEVQRVVSVADTHICFAYHQLHSRSQVHALSRGDGAKDASKEYT</sequence>
<keyword evidence="3" id="KW-1185">Reference proteome</keyword>
<protein>
    <recommendedName>
        <fullName evidence="1">Retrotransposon gag domain-containing protein</fullName>
    </recommendedName>
</protein>
<proteinExistence type="predicted"/>
<organism evidence="2 3">
    <name type="scientific">Cuscuta campestris</name>
    <dbReference type="NCBI Taxonomy" id="132261"/>
    <lineage>
        <taxon>Eukaryota</taxon>
        <taxon>Viridiplantae</taxon>
        <taxon>Streptophyta</taxon>
        <taxon>Embryophyta</taxon>
        <taxon>Tracheophyta</taxon>
        <taxon>Spermatophyta</taxon>
        <taxon>Magnoliopsida</taxon>
        <taxon>eudicotyledons</taxon>
        <taxon>Gunneridae</taxon>
        <taxon>Pentapetalae</taxon>
        <taxon>asterids</taxon>
        <taxon>lamiids</taxon>
        <taxon>Solanales</taxon>
        <taxon>Convolvulaceae</taxon>
        <taxon>Cuscuteae</taxon>
        <taxon>Cuscuta</taxon>
        <taxon>Cuscuta subgen. Grammica</taxon>
        <taxon>Cuscuta sect. Cleistogrammica</taxon>
    </lineage>
</organism>
<name>A0A484MRM9_9ASTE</name>
<dbReference type="PANTHER" id="PTHR37610:SF96">
    <property type="entry name" value="RETROTRANSPOSON COPIA-LIKE N-TERMINAL DOMAIN-CONTAINING PROTEIN"/>
    <property type="match status" value="1"/>
</dbReference>
<accession>A0A484MRM9</accession>
<evidence type="ECO:0000313" key="3">
    <source>
        <dbReference type="Proteomes" id="UP000595140"/>
    </source>
</evidence>
<gene>
    <name evidence="2" type="ORF">CCAM_LOCUS32953</name>
</gene>
<feature type="domain" description="Retrotransposon gag" evidence="1">
    <location>
        <begin position="31"/>
        <end position="126"/>
    </location>
</feature>
<dbReference type="InterPro" id="IPR005162">
    <property type="entry name" value="Retrotrans_gag_dom"/>
</dbReference>
<dbReference type="PANTHER" id="PTHR37610">
    <property type="entry name" value="CCHC-TYPE DOMAIN-CONTAINING PROTEIN"/>
    <property type="match status" value="1"/>
</dbReference>
<dbReference type="Pfam" id="PF03732">
    <property type="entry name" value="Retrotrans_gag"/>
    <property type="match status" value="1"/>
</dbReference>
<dbReference type="EMBL" id="OOIL02004257">
    <property type="protein sequence ID" value="VFQ91177.1"/>
    <property type="molecule type" value="Genomic_DNA"/>
</dbReference>
<dbReference type="OrthoDB" id="1270753at2759"/>